<proteinExistence type="predicted"/>
<organism evidence="2 3">
    <name type="scientific">Hyphomonas johnsonii MHS-2</name>
    <dbReference type="NCBI Taxonomy" id="1280950"/>
    <lineage>
        <taxon>Bacteria</taxon>
        <taxon>Pseudomonadati</taxon>
        <taxon>Pseudomonadota</taxon>
        <taxon>Alphaproteobacteria</taxon>
        <taxon>Hyphomonadales</taxon>
        <taxon>Hyphomonadaceae</taxon>
        <taxon>Hyphomonas</taxon>
    </lineage>
</organism>
<dbReference type="RefSeq" id="WP_035616992.1">
    <property type="nucleotide sequence ID" value="NZ_ARYK01000005.1"/>
</dbReference>
<dbReference type="STRING" id="1280950.HJO_11427"/>
<dbReference type="eggNOG" id="ENOG503065G">
    <property type="taxonomic scope" value="Bacteria"/>
</dbReference>
<keyword evidence="1" id="KW-0732">Signal</keyword>
<evidence type="ECO:0000313" key="3">
    <source>
        <dbReference type="Proteomes" id="UP000025171"/>
    </source>
</evidence>
<dbReference type="OrthoDB" id="572536at2"/>
<comment type="caution">
    <text evidence="2">The sequence shown here is derived from an EMBL/GenBank/DDBJ whole genome shotgun (WGS) entry which is preliminary data.</text>
</comment>
<reference evidence="2 3" key="1">
    <citation type="journal article" date="2014" name="Antonie Van Leeuwenhoek">
        <title>Hyphomonas beringensis sp. nov. and Hyphomonas chukchiensis sp. nov., isolated from surface seawater of the Bering Sea and Chukchi Sea.</title>
        <authorList>
            <person name="Li C."/>
            <person name="Lai Q."/>
            <person name="Li G."/>
            <person name="Dong C."/>
            <person name="Wang J."/>
            <person name="Liao Y."/>
            <person name="Shao Z."/>
        </authorList>
    </citation>
    <scope>NUCLEOTIDE SEQUENCE [LARGE SCALE GENOMIC DNA]</scope>
    <source>
        <strain evidence="2 3">MHS-2</strain>
    </source>
</reference>
<feature type="chain" id="PRO_5001577537" evidence="1">
    <location>
        <begin position="21"/>
        <end position="145"/>
    </location>
</feature>
<feature type="signal peptide" evidence="1">
    <location>
        <begin position="1"/>
        <end position="20"/>
    </location>
</feature>
<evidence type="ECO:0000313" key="2">
    <source>
        <dbReference type="EMBL" id="KCZ91725.1"/>
    </source>
</evidence>
<protein>
    <submittedName>
        <fullName evidence="2">Uncharacterized protein</fullName>
    </submittedName>
</protein>
<name>A0A059FM14_9PROT</name>
<sequence length="145" mass="15321">MLKMILAISAATIVAGSAVADEVWTTPIGAVIYERELPNGDAVLSYPGIEAETRGLAYIHGLAQVYEGRGAFSGVWIEPDLADGEGCAVAIADPESGEARNNWGRIDLVFTEPDFPGGWVAIRGECFVQPDAYLIGKPVVAEGVE</sequence>
<dbReference type="AlphaFoldDB" id="A0A059FM14"/>
<evidence type="ECO:0000256" key="1">
    <source>
        <dbReference type="SAM" id="SignalP"/>
    </source>
</evidence>
<accession>A0A059FM14</accession>
<gene>
    <name evidence="2" type="ORF">HJO_11427</name>
</gene>
<dbReference type="PATRIC" id="fig|1280950.3.peg.2289"/>
<keyword evidence="3" id="KW-1185">Reference proteome</keyword>
<dbReference type="EMBL" id="ARYK01000005">
    <property type="protein sequence ID" value="KCZ91725.1"/>
    <property type="molecule type" value="Genomic_DNA"/>
</dbReference>
<dbReference type="Proteomes" id="UP000025171">
    <property type="component" value="Unassembled WGS sequence"/>
</dbReference>